<dbReference type="STRING" id="1848.SAMN05443637_102333"/>
<feature type="region of interest" description="Disordered" evidence="1">
    <location>
        <begin position="82"/>
        <end position="103"/>
    </location>
</feature>
<sequence>MTHPSLTLPNLAAVPPGPTESAPLPRPSGGGVLLSRLLEIGRLTPLQAVAVAADVLTEATGRTGVRGTLRPEQVRIGMHGRARLTTGDDETAGDGADQLDDQPDDLPDLTPVLAALTDAAHRSAPYPGAVAHLAALDKAGRMVEDRTAEALRDAAVALRSAAGLDIDTARVELARLVAVATGHRVLRPAAPVRVVNALPKRPLIPRGLPNPAALARSVFARTWRWGVSFAVVAVVVMLEIVLLQDKINRDVELLLQAGRTGTVDTSADEPELPPVDPPAPAAAGPITSVGLRALQPCSPGEDCEVGLRVMLAPRPEPQVVNWTFQVVDRCTGETTQLPGGTLTVPAGGDRVDAVDTVPLPPGSASAVLAVTGAPAEAASDPVPIPADGGTCTPAEPAR</sequence>
<feature type="region of interest" description="Disordered" evidence="1">
    <location>
        <begin position="262"/>
        <end position="284"/>
    </location>
</feature>
<dbReference type="Proteomes" id="UP000184363">
    <property type="component" value="Unassembled WGS sequence"/>
</dbReference>
<evidence type="ECO:0000313" key="3">
    <source>
        <dbReference type="Proteomes" id="UP000184363"/>
    </source>
</evidence>
<dbReference type="RefSeq" id="WP_073455448.1">
    <property type="nucleotide sequence ID" value="NZ_CALGVN010000036.1"/>
</dbReference>
<reference evidence="2 3" key="1">
    <citation type="submission" date="2016-11" db="EMBL/GenBank/DDBJ databases">
        <authorList>
            <person name="Jaros S."/>
            <person name="Januszkiewicz K."/>
            <person name="Wedrychowicz H."/>
        </authorList>
    </citation>
    <scope>NUCLEOTIDE SEQUENCE [LARGE SCALE GENOMIC DNA]</scope>
    <source>
        <strain evidence="2 3">DSM 43832</strain>
    </source>
</reference>
<name>A0A1M6PLH8_PSETH</name>
<keyword evidence="3" id="KW-1185">Reference proteome</keyword>
<dbReference type="AlphaFoldDB" id="A0A1M6PLH8"/>
<feature type="compositionally biased region" description="Acidic residues" evidence="1">
    <location>
        <begin position="87"/>
        <end position="103"/>
    </location>
</feature>
<proteinExistence type="predicted"/>
<evidence type="ECO:0000313" key="2">
    <source>
        <dbReference type="EMBL" id="SHK08753.1"/>
    </source>
</evidence>
<organism evidence="2 3">
    <name type="scientific">Pseudonocardia thermophila</name>
    <dbReference type="NCBI Taxonomy" id="1848"/>
    <lineage>
        <taxon>Bacteria</taxon>
        <taxon>Bacillati</taxon>
        <taxon>Actinomycetota</taxon>
        <taxon>Actinomycetes</taxon>
        <taxon>Pseudonocardiales</taxon>
        <taxon>Pseudonocardiaceae</taxon>
        <taxon>Pseudonocardia</taxon>
    </lineage>
</organism>
<dbReference type="EMBL" id="FRAP01000002">
    <property type="protein sequence ID" value="SHK08753.1"/>
    <property type="molecule type" value="Genomic_DNA"/>
</dbReference>
<dbReference type="OrthoDB" id="5198809at2"/>
<accession>A0A1M6PLH8</accession>
<feature type="region of interest" description="Disordered" evidence="1">
    <location>
        <begin position="377"/>
        <end position="398"/>
    </location>
</feature>
<feature type="region of interest" description="Disordered" evidence="1">
    <location>
        <begin position="1"/>
        <end position="27"/>
    </location>
</feature>
<gene>
    <name evidence="2" type="ORF">SAMN05443637_102333</name>
</gene>
<evidence type="ECO:0000256" key="1">
    <source>
        <dbReference type="SAM" id="MobiDB-lite"/>
    </source>
</evidence>
<protein>
    <submittedName>
        <fullName evidence="2">Uncharacterized protein</fullName>
    </submittedName>
</protein>